<dbReference type="OrthoDB" id="7055795at2"/>
<evidence type="ECO:0000313" key="9">
    <source>
        <dbReference type="EMBL" id="SMF97926.1"/>
    </source>
</evidence>
<dbReference type="GO" id="GO:0003723">
    <property type="term" value="F:RNA binding"/>
    <property type="evidence" value="ECO:0007669"/>
    <property type="project" value="InterPro"/>
</dbReference>
<evidence type="ECO:0000259" key="8">
    <source>
        <dbReference type="PROSITE" id="PS50878"/>
    </source>
</evidence>
<accession>A0A1Y6D4Q3</accession>
<dbReference type="EMBL" id="FXAM01000008">
    <property type="protein sequence ID" value="SMF97926.1"/>
    <property type="molecule type" value="Genomic_DNA"/>
</dbReference>
<keyword evidence="1" id="KW-0808">Transferase</keyword>
<keyword evidence="3" id="KW-0479">Metal-binding</keyword>
<dbReference type="InterPro" id="IPR043502">
    <property type="entry name" value="DNA/RNA_pol_sf"/>
</dbReference>
<dbReference type="STRING" id="1760988.SAMN02949497_0324"/>
<keyword evidence="4" id="KW-0460">Magnesium</keyword>
<name>A0A1Y6D4Q3_9GAMM</name>
<dbReference type="GO" id="GO:0051607">
    <property type="term" value="P:defense response to virus"/>
    <property type="evidence" value="ECO:0007669"/>
    <property type="project" value="UniProtKB-KW"/>
</dbReference>
<evidence type="ECO:0000256" key="2">
    <source>
        <dbReference type="ARBA" id="ARBA00022695"/>
    </source>
</evidence>
<proteinExistence type="inferred from homology"/>
<organism evidence="10 11">
    <name type="scientific">Methylomagnum ishizawai</name>
    <dbReference type="NCBI Taxonomy" id="1760988"/>
    <lineage>
        <taxon>Bacteria</taxon>
        <taxon>Pseudomonadati</taxon>
        <taxon>Pseudomonadota</taxon>
        <taxon>Gammaproteobacteria</taxon>
        <taxon>Methylococcales</taxon>
        <taxon>Methylococcaceae</taxon>
        <taxon>Methylomagnum</taxon>
    </lineage>
</organism>
<dbReference type="PROSITE" id="PS50878">
    <property type="entry name" value="RT_POL"/>
    <property type="match status" value="1"/>
</dbReference>
<evidence type="ECO:0000313" key="11">
    <source>
        <dbReference type="Proteomes" id="UP000192923"/>
    </source>
</evidence>
<dbReference type="InterPro" id="IPR000123">
    <property type="entry name" value="Reverse_transcriptase_msDNA"/>
</dbReference>
<protein>
    <submittedName>
        <fullName evidence="10">Retron-type reverse transcriptase</fullName>
    </submittedName>
</protein>
<comment type="similarity">
    <text evidence="7">Belongs to the bacterial reverse transcriptase family.</text>
</comment>
<dbReference type="AlphaFoldDB" id="A0A1Y6D4Q3"/>
<dbReference type="SUPFAM" id="SSF56672">
    <property type="entry name" value="DNA/RNA polymerases"/>
    <property type="match status" value="1"/>
</dbReference>
<gene>
    <name evidence="9" type="ORF">SAMN02949497_0324</name>
    <name evidence="10" type="ORF">SAMN02949497_0337</name>
</gene>
<evidence type="ECO:0000256" key="7">
    <source>
        <dbReference type="ARBA" id="ARBA00034120"/>
    </source>
</evidence>
<evidence type="ECO:0000256" key="4">
    <source>
        <dbReference type="ARBA" id="ARBA00022842"/>
    </source>
</evidence>
<dbReference type="InterPro" id="IPR000477">
    <property type="entry name" value="RT_dom"/>
</dbReference>
<dbReference type="Proteomes" id="UP000192923">
    <property type="component" value="Unassembled WGS sequence"/>
</dbReference>
<evidence type="ECO:0000256" key="6">
    <source>
        <dbReference type="ARBA" id="ARBA00023118"/>
    </source>
</evidence>
<sequence>MQNKIKNYPHTESPIYYLRTKKRLSKILGISIKDIQKLAGACDSYKEWDEINEKGKSRHIENPCYNLKVIQKRIADLLSRISPPDFLFCPVKRRSYITNAKQHVGQKHVVCLDIKEYFVSTSSKRVYWFFHSYMKCSEDVAGILTAISTIKGRLPTGSPLSPILSYFAHVDMWDEISRIAKDAQCIITVYMDDLTISGKEVPQWVMWEIRQQISRCGLKYHKEKNYRNGFSEITGIIVKDKLALPNRQHLKTHKLRKELTLAATQEQKSTILRKISGCKSQNNQVLASNDFI</sequence>
<keyword evidence="5 10" id="KW-0695">RNA-directed DNA polymerase</keyword>
<dbReference type="PRINTS" id="PR00866">
    <property type="entry name" value="RNADNAPOLMS"/>
</dbReference>
<dbReference type="RefSeq" id="WP_085216926.1">
    <property type="nucleotide sequence ID" value="NZ_FXAM01000008.1"/>
</dbReference>
<evidence type="ECO:0000256" key="3">
    <source>
        <dbReference type="ARBA" id="ARBA00022723"/>
    </source>
</evidence>
<evidence type="ECO:0000313" key="10">
    <source>
        <dbReference type="EMBL" id="SMF97938.1"/>
    </source>
</evidence>
<feature type="domain" description="Reverse transcriptase" evidence="8">
    <location>
        <begin position="1"/>
        <end position="238"/>
    </location>
</feature>
<reference evidence="10 11" key="1">
    <citation type="submission" date="2016-12" db="EMBL/GenBank/DDBJ databases">
        <authorList>
            <person name="Song W.-J."/>
            <person name="Kurnit D.M."/>
        </authorList>
    </citation>
    <scope>NUCLEOTIDE SEQUENCE [LARGE SCALE GENOMIC DNA]</scope>
    <source>
        <strain evidence="10 11">175</strain>
    </source>
</reference>
<evidence type="ECO:0000256" key="5">
    <source>
        <dbReference type="ARBA" id="ARBA00022918"/>
    </source>
</evidence>
<keyword evidence="6" id="KW-0051">Antiviral defense</keyword>
<dbReference type="EMBL" id="FXAM01000008">
    <property type="protein sequence ID" value="SMF97938.1"/>
    <property type="molecule type" value="Genomic_DNA"/>
</dbReference>
<keyword evidence="11" id="KW-1185">Reference proteome</keyword>
<dbReference type="GO" id="GO:0003964">
    <property type="term" value="F:RNA-directed DNA polymerase activity"/>
    <property type="evidence" value="ECO:0007669"/>
    <property type="project" value="UniProtKB-KW"/>
</dbReference>
<dbReference type="GO" id="GO:0046872">
    <property type="term" value="F:metal ion binding"/>
    <property type="evidence" value="ECO:0007669"/>
    <property type="project" value="UniProtKB-KW"/>
</dbReference>
<evidence type="ECO:0000256" key="1">
    <source>
        <dbReference type="ARBA" id="ARBA00022679"/>
    </source>
</evidence>
<keyword evidence="2" id="KW-0548">Nucleotidyltransferase</keyword>
<dbReference type="CDD" id="cd03487">
    <property type="entry name" value="RT_Bac_retron_II"/>
    <property type="match status" value="1"/>
</dbReference>
<dbReference type="Pfam" id="PF00078">
    <property type="entry name" value="RVT_1"/>
    <property type="match status" value="1"/>
</dbReference>